<dbReference type="Proteomes" id="UP000288012">
    <property type="component" value="Unassembled WGS sequence"/>
</dbReference>
<protein>
    <submittedName>
        <fullName evidence="1">Uncharacterized protein</fullName>
    </submittedName>
</protein>
<evidence type="ECO:0000313" key="2">
    <source>
        <dbReference type="Proteomes" id="UP000288012"/>
    </source>
</evidence>
<organism evidence="1 2">
    <name type="scientific">Legionella septentrionalis</name>
    <dbReference type="NCBI Taxonomy" id="2498109"/>
    <lineage>
        <taxon>Bacteria</taxon>
        <taxon>Pseudomonadati</taxon>
        <taxon>Pseudomonadota</taxon>
        <taxon>Gammaproteobacteria</taxon>
        <taxon>Legionellales</taxon>
        <taxon>Legionellaceae</taxon>
        <taxon>Legionella</taxon>
    </lineage>
</organism>
<gene>
    <name evidence="1" type="ORF">EKM59_05220</name>
</gene>
<comment type="caution">
    <text evidence="1">The sequence shown here is derived from an EMBL/GenBank/DDBJ whole genome shotgun (WGS) entry which is preliminary data.</text>
</comment>
<proteinExistence type="predicted"/>
<dbReference type="AlphaFoldDB" id="A0A433JJQ2"/>
<evidence type="ECO:0000313" key="1">
    <source>
        <dbReference type="EMBL" id="RUQ88493.1"/>
    </source>
</evidence>
<reference evidence="1 2" key="1">
    <citation type="submission" date="2018-12" db="EMBL/GenBank/DDBJ databases">
        <title>Legionella sp,whole genome shotgun sequence.</title>
        <authorList>
            <person name="Wu H."/>
        </authorList>
    </citation>
    <scope>NUCLEOTIDE SEQUENCE [LARGE SCALE GENOMIC DNA]</scope>
    <source>
        <strain evidence="2">km714</strain>
    </source>
</reference>
<sequence>MPQLNQIPVHGIVWLHGPLYLVYKWLAGIQGQTDSDKKTFGFIDHQIHQALWRLVHRRRPRKSTAWREKKYFRSQGARDWIFTARNPNKDSKSTYMDLFLMSSVAIRRHTKIRVEATPYVPAYTEYFKKRQRYLKL</sequence>
<keyword evidence="2" id="KW-1185">Reference proteome</keyword>
<dbReference type="EMBL" id="RZGR01000012">
    <property type="protein sequence ID" value="RUQ88493.1"/>
    <property type="molecule type" value="Genomic_DNA"/>
</dbReference>
<accession>A0A433JJQ2</accession>
<name>A0A433JJQ2_9GAMM</name>